<gene>
    <name evidence="8" type="ORF">Tsubulata_029167</name>
</gene>
<reference evidence="8" key="1">
    <citation type="submission" date="2022-02" db="EMBL/GenBank/DDBJ databases">
        <authorList>
            <person name="Henning P.M."/>
            <person name="McCubbin A.G."/>
            <person name="Shore J.S."/>
        </authorList>
    </citation>
    <scope>NUCLEOTIDE SEQUENCE</scope>
    <source>
        <strain evidence="8">F60SS</strain>
        <tissue evidence="8">Leaves</tissue>
    </source>
</reference>
<name>A0A9Q0JDK0_9ROSI</name>
<evidence type="ECO:0008006" key="10">
    <source>
        <dbReference type="Google" id="ProtNLM"/>
    </source>
</evidence>
<dbReference type="InterPro" id="IPR056907">
    <property type="entry name" value="UTP6_C"/>
</dbReference>
<dbReference type="InterPro" id="IPR011990">
    <property type="entry name" value="TPR-like_helical_dom_sf"/>
</dbReference>
<evidence type="ECO:0000256" key="4">
    <source>
        <dbReference type="ARBA" id="ARBA00022737"/>
    </source>
</evidence>
<evidence type="ECO:0000256" key="3">
    <source>
        <dbReference type="ARBA" id="ARBA00022552"/>
    </source>
</evidence>
<dbReference type="SUPFAM" id="SSF48452">
    <property type="entry name" value="TPR-like"/>
    <property type="match status" value="2"/>
</dbReference>
<evidence type="ECO:0000256" key="1">
    <source>
        <dbReference type="ARBA" id="ARBA00004604"/>
    </source>
</evidence>
<evidence type="ECO:0000256" key="2">
    <source>
        <dbReference type="ARBA" id="ARBA00010734"/>
    </source>
</evidence>
<evidence type="ECO:0000256" key="5">
    <source>
        <dbReference type="ARBA" id="ARBA00023242"/>
    </source>
</evidence>
<keyword evidence="5" id="KW-0539">Nucleus</keyword>
<dbReference type="GO" id="GO:0034388">
    <property type="term" value="C:Pwp2p-containing subcomplex of 90S preribosome"/>
    <property type="evidence" value="ECO:0007669"/>
    <property type="project" value="TreeGrafter"/>
</dbReference>
<comment type="subcellular location">
    <subcellularLocation>
        <location evidence="1">Nucleus</location>
        <location evidence="1">Nucleolus</location>
    </subcellularLocation>
</comment>
<dbReference type="PANTHER" id="PTHR23271:SF1">
    <property type="entry name" value="U3 SMALL NUCLEOLAR RNA-ASSOCIATED PROTEIN 6 HOMOLOG"/>
    <property type="match status" value="1"/>
</dbReference>
<protein>
    <recommendedName>
        <fullName evidence="10">U3 small nucleolar RNA-associated protein 6 homolog</fullName>
    </recommendedName>
</protein>
<evidence type="ECO:0000313" key="8">
    <source>
        <dbReference type="EMBL" id="KAJ4838756.1"/>
    </source>
</evidence>
<evidence type="ECO:0000313" key="9">
    <source>
        <dbReference type="Proteomes" id="UP001141552"/>
    </source>
</evidence>
<proteinExistence type="inferred from homology"/>
<accession>A0A9Q0JDK0</accession>
<dbReference type="OrthoDB" id="28112at2759"/>
<keyword evidence="4" id="KW-0677">Repeat</keyword>
<feature type="domain" description="U3 small nucleolar RNA-associated protein 6 homolog C-terminal" evidence="7">
    <location>
        <begin position="324"/>
        <end position="614"/>
    </location>
</feature>
<dbReference type="AlphaFoldDB" id="A0A9Q0JDK0"/>
<sequence>MADTVQYRLERMVDELDDLERRGIFSRREIAEIVKQRRKFEYRLKRPSPLKEDYLAYIDYEIHLDSLRRLRKRSVTHNARRKKNSVSDYAGVTRIVEIYRLATTRFKGDIGLWLRYLEFCRERRNGRMKKVLAQLIRLHPTVPGVWIYAAAWQFDHNLNVSAARALMHNGLRMCPNSEELWIEYLRMELTYLNKLKARKLVLEGDAGQAAEEENNAAANLGKEGGEEEFLSIESDKRVDLFREQGVSVLRTVYGGAIEALPASLELRKQLLEILEGTDLAHSEELREEILRDMRRDFSNDPHYWDWLARHEMAGSDLRSSQLHKAVQAYEESLQVLPSPEMFSLYAEFLMDVITPKSGENEQSELHDRSGGYISQLLKVYEKAEEMGCLTSDLACEYVSFYLQLGRLDEAKKLAQKLCSGELSSAANLWVLRASLEIRCLTKNVPGPSNADLFSMFELLKSVLTRSAVSEAEGLWLMALKFFAGEKQYFDKLVDMSFISVAKDGGSDKGFSLPSAVVNFVLHKDGLQRARELYNRFLTLPRPGLAFFKHCIELESNFASVAHKDCLINARKLYESALGTYEQDVSLWQDYHAMEIKLGTSETANDVYSRARKTLKNSAAFVPSTNFS</sequence>
<feature type="domain" description="U3 small nucleolar RNA-associated protein 6 N-terminal" evidence="6">
    <location>
        <begin position="9"/>
        <end position="93"/>
    </location>
</feature>
<dbReference type="GO" id="GO:0030515">
    <property type="term" value="F:snoRNA binding"/>
    <property type="evidence" value="ECO:0007669"/>
    <property type="project" value="InterPro"/>
</dbReference>
<keyword evidence="3" id="KW-0698">rRNA processing</keyword>
<reference evidence="8" key="2">
    <citation type="journal article" date="2023" name="Plants (Basel)">
        <title>Annotation of the Turnera subulata (Passifloraceae) Draft Genome Reveals the S-Locus Evolved after the Divergence of Turneroideae from Passifloroideae in a Stepwise Manner.</title>
        <authorList>
            <person name="Henning P.M."/>
            <person name="Roalson E.H."/>
            <person name="Mir W."/>
            <person name="McCubbin A.G."/>
            <person name="Shore J.S."/>
        </authorList>
    </citation>
    <scope>NUCLEOTIDE SEQUENCE</scope>
    <source>
        <strain evidence="8">F60SS</strain>
    </source>
</reference>
<dbReference type="Gene3D" id="1.25.40.10">
    <property type="entry name" value="Tetratricopeptide repeat domain"/>
    <property type="match status" value="3"/>
</dbReference>
<dbReference type="InterPro" id="IPR013949">
    <property type="entry name" value="Utp6"/>
</dbReference>
<dbReference type="InterPro" id="IPR003107">
    <property type="entry name" value="HAT"/>
</dbReference>
<dbReference type="SMART" id="SM00386">
    <property type="entry name" value="HAT"/>
    <property type="match status" value="7"/>
</dbReference>
<dbReference type="PANTHER" id="PTHR23271">
    <property type="entry name" value="HEPATOCELLULAR CARCINOMA-ASSOCIATED ANTIGEN 66"/>
    <property type="match status" value="1"/>
</dbReference>
<comment type="similarity">
    <text evidence="2">Belongs to the UTP6 family.</text>
</comment>
<organism evidence="8 9">
    <name type="scientific">Turnera subulata</name>
    <dbReference type="NCBI Taxonomy" id="218843"/>
    <lineage>
        <taxon>Eukaryota</taxon>
        <taxon>Viridiplantae</taxon>
        <taxon>Streptophyta</taxon>
        <taxon>Embryophyta</taxon>
        <taxon>Tracheophyta</taxon>
        <taxon>Spermatophyta</taxon>
        <taxon>Magnoliopsida</taxon>
        <taxon>eudicotyledons</taxon>
        <taxon>Gunneridae</taxon>
        <taxon>Pentapetalae</taxon>
        <taxon>rosids</taxon>
        <taxon>fabids</taxon>
        <taxon>Malpighiales</taxon>
        <taxon>Passifloraceae</taxon>
        <taxon>Turnera</taxon>
    </lineage>
</organism>
<dbReference type="Pfam" id="PF08640">
    <property type="entry name" value="U3_assoc_6"/>
    <property type="match status" value="1"/>
</dbReference>
<dbReference type="Proteomes" id="UP001141552">
    <property type="component" value="Unassembled WGS sequence"/>
</dbReference>
<dbReference type="GO" id="GO:0032040">
    <property type="term" value="C:small-subunit processome"/>
    <property type="evidence" value="ECO:0007669"/>
    <property type="project" value="TreeGrafter"/>
</dbReference>
<comment type="caution">
    <text evidence="8">The sequence shown here is derived from an EMBL/GenBank/DDBJ whole genome shotgun (WGS) entry which is preliminary data.</text>
</comment>
<dbReference type="InterPro" id="IPR055347">
    <property type="entry name" value="UTP6_N"/>
</dbReference>
<evidence type="ECO:0000259" key="7">
    <source>
        <dbReference type="Pfam" id="PF24892"/>
    </source>
</evidence>
<evidence type="ECO:0000259" key="6">
    <source>
        <dbReference type="Pfam" id="PF08640"/>
    </source>
</evidence>
<dbReference type="GO" id="GO:0000462">
    <property type="term" value="P:maturation of SSU-rRNA from tricistronic rRNA transcript (SSU-rRNA, 5.8S rRNA, LSU-rRNA)"/>
    <property type="evidence" value="ECO:0007669"/>
    <property type="project" value="InterPro"/>
</dbReference>
<keyword evidence="9" id="KW-1185">Reference proteome</keyword>
<dbReference type="Pfam" id="PF24892">
    <property type="entry name" value="UTP6_C"/>
    <property type="match status" value="1"/>
</dbReference>
<dbReference type="EMBL" id="JAKUCV010003487">
    <property type="protein sequence ID" value="KAJ4838756.1"/>
    <property type="molecule type" value="Genomic_DNA"/>
</dbReference>